<dbReference type="KEGG" id="uli:ETAA1_08460"/>
<evidence type="ECO:0000313" key="2">
    <source>
        <dbReference type="EMBL" id="QDU18947.1"/>
    </source>
</evidence>
<name>A0A517XN72_9BACT</name>
<dbReference type="EMBL" id="CP036273">
    <property type="protein sequence ID" value="QDU18947.1"/>
    <property type="molecule type" value="Genomic_DNA"/>
</dbReference>
<protein>
    <submittedName>
        <fullName evidence="2">Uncharacterized protein</fullName>
    </submittedName>
</protein>
<feature type="region of interest" description="Disordered" evidence="1">
    <location>
        <begin position="1"/>
        <end position="21"/>
    </location>
</feature>
<accession>A0A517XN72</accession>
<proteinExistence type="predicted"/>
<dbReference type="Proteomes" id="UP000319576">
    <property type="component" value="Chromosome"/>
</dbReference>
<keyword evidence="3" id="KW-1185">Reference proteome</keyword>
<gene>
    <name evidence="2" type="ORF">ETAA1_08460</name>
</gene>
<evidence type="ECO:0000256" key="1">
    <source>
        <dbReference type="SAM" id="MobiDB-lite"/>
    </source>
</evidence>
<dbReference type="AlphaFoldDB" id="A0A517XN72"/>
<sequence>MTPDDIPIPCEERPLRDPAAPDNAASLVHKALGKAGHGYHAQLDWILGAVAQARFHVARAGTELDAGTPVAAAEMVRRIGVDLDELLAGFGVSADDPAGREWTAETRAAADVRGFQVRDDLPPPRVAYTECPAIYRKERLLAETAVSIGGSRRR</sequence>
<dbReference type="RefSeq" id="WP_202920651.1">
    <property type="nucleotide sequence ID" value="NZ_CP036273.1"/>
</dbReference>
<evidence type="ECO:0000313" key="3">
    <source>
        <dbReference type="Proteomes" id="UP000319576"/>
    </source>
</evidence>
<reference evidence="2 3" key="1">
    <citation type="submission" date="2019-02" db="EMBL/GenBank/DDBJ databases">
        <title>Deep-cultivation of Planctomycetes and their phenomic and genomic characterization uncovers novel biology.</title>
        <authorList>
            <person name="Wiegand S."/>
            <person name="Jogler M."/>
            <person name="Boedeker C."/>
            <person name="Pinto D."/>
            <person name="Vollmers J."/>
            <person name="Rivas-Marin E."/>
            <person name="Kohn T."/>
            <person name="Peeters S.H."/>
            <person name="Heuer A."/>
            <person name="Rast P."/>
            <person name="Oberbeckmann S."/>
            <person name="Bunk B."/>
            <person name="Jeske O."/>
            <person name="Meyerdierks A."/>
            <person name="Storesund J.E."/>
            <person name="Kallscheuer N."/>
            <person name="Luecker S."/>
            <person name="Lage O.M."/>
            <person name="Pohl T."/>
            <person name="Merkel B.J."/>
            <person name="Hornburger P."/>
            <person name="Mueller R.-W."/>
            <person name="Bruemmer F."/>
            <person name="Labrenz M."/>
            <person name="Spormann A.M."/>
            <person name="Op den Camp H."/>
            <person name="Overmann J."/>
            <person name="Amann R."/>
            <person name="Jetten M.S.M."/>
            <person name="Mascher T."/>
            <person name="Medema M.H."/>
            <person name="Devos D.P."/>
            <person name="Kaster A.-K."/>
            <person name="Ovreas L."/>
            <person name="Rohde M."/>
            <person name="Galperin M.Y."/>
            <person name="Jogler C."/>
        </authorList>
    </citation>
    <scope>NUCLEOTIDE SEQUENCE [LARGE SCALE GENOMIC DNA]</scope>
    <source>
        <strain evidence="2 3">ETA_A1</strain>
    </source>
</reference>
<organism evidence="2 3">
    <name type="scientific">Urbifossiella limnaea</name>
    <dbReference type="NCBI Taxonomy" id="2528023"/>
    <lineage>
        <taxon>Bacteria</taxon>
        <taxon>Pseudomonadati</taxon>
        <taxon>Planctomycetota</taxon>
        <taxon>Planctomycetia</taxon>
        <taxon>Gemmatales</taxon>
        <taxon>Gemmataceae</taxon>
        <taxon>Urbifossiella</taxon>
    </lineage>
</organism>